<proteinExistence type="predicted"/>
<name>A0AAV5KR89_9ROSI</name>
<gene>
    <name evidence="1" type="ORF">SLEP1_g36202</name>
</gene>
<keyword evidence="2" id="KW-1185">Reference proteome</keyword>
<comment type="caution">
    <text evidence="1">The sequence shown here is derived from an EMBL/GenBank/DDBJ whole genome shotgun (WGS) entry which is preliminary data.</text>
</comment>
<organism evidence="1 2">
    <name type="scientific">Rubroshorea leprosula</name>
    <dbReference type="NCBI Taxonomy" id="152421"/>
    <lineage>
        <taxon>Eukaryota</taxon>
        <taxon>Viridiplantae</taxon>
        <taxon>Streptophyta</taxon>
        <taxon>Embryophyta</taxon>
        <taxon>Tracheophyta</taxon>
        <taxon>Spermatophyta</taxon>
        <taxon>Magnoliopsida</taxon>
        <taxon>eudicotyledons</taxon>
        <taxon>Gunneridae</taxon>
        <taxon>Pentapetalae</taxon>
        <taxon>rosids</taxon>
        <taxon>malvids</taxon>
        <taxon>Malvales</taxon>
        <taxon>Dipterocarpaceae</taxon>
        <taxon>Rubroshorea</taxon>
    </lineage>
</organism>
<evidence type="ECO:0000313" key="2">
    <source>
        <dbReference type="Proteomes" id="UP001054252"/>
    </source>
</evidence>
<reference evidence="1 2" key="1">
    <citation type="journal article" date="2021" name="Commun. Biol.">
        <title>The genome of Shorea leprosula (Dipterocarpaceae) highlights the ecological relevance of drought in aseasonal tropical rainforests.</title>
        <authorList>
            <person name="Ng K.K.S."/>
            <person name="Kobayashi M.J."/>
            <person name="Fawcett J.A."/>
            <person name="Hatakeyama M."/>
            <person name="Paape T."/>
            <person name="Ng C.H."/>
            <person name="Ang C.C."/>
            <person name="Tnah L.H."/>
            <person name="Lee C.T."/>
            <person name="Nishiyama T."/>
            <person name="Sese J."/>
            <person name="O'Brien M.J."/>
            <person name="Copetti D."/>
            <person name="Mohd Noor M.I."/>
            <person name="Ong R.C."/>
            <person name="Putra M."/>
            <person name="Sireger I.Z."/>
            <person name="Indrioko S."/>
            <person name="Kosugi Y."/>
            <person name="Izuno A."/>
            <person name="Isagi Y."/>
            <person name="Lee S.L."/>
            <person name="Shimizu K.K."/>
        </authorList>
    </citation>
    <scope>NUCLEOTIDE SEQUENCE [LARGE SCALE GENOMIC DNA]</scope>
    <source>
        <strain evidence="1">214</strain>
    </source>
</reference>
<dbReference type="EMBL" id="BPVZ01000074">
    <property type="protein sequence ID" value="GKV26992.1"/>
    <property type="molecule type" value="Genomic_DNA"/>
</dbReference>
<evidence type="ECO:0000313" key="1">
    <source>
        <dbReference type="EMBL" id="GKV26992.1"/>
    </source>
</evidence>
<protein>
    <submittedName>
        <fullName evidence="1">Uncharacterized protein</fullName>
    </submittedName>
</protein>
<accession>A0AAV5KR89</accession>
<dbReference type="Proteomes" id="UP001054252">
    <property type="component" value="Unassembled WGS sequence"/>
</dbReference>
<sequence length="56" mass="6776">MYAVASQLRRLRRKWLTLSSILYLHHRHFTAKIYFLITFSHGKAIFIKPLLFNPLF</sequence>
<dbReference type="AlphaFoldDB" id="A0AAV5KR89"/>